<feature type="transmembrane region" description="Helical" evidence="1">
    <location>
        <begin position="101"/>
        <end position="122"/>
    </location>
</feature>
<dbReference type="EMBL" id="UIHC01000043">
    <property type="protein sequence ID" value="SUZ33289.1"/>
    <property type="molecule type" value="Genomic_DNA"/>
</dbReference>
<evidence type="ECO:0000256" key="1">
    <source>
        <dbReference type="SAM" id="Phobius"/>
    </source>
</evidence>
<evidence type="ECO:0008006" key="4">
    <source>
        <dbReference type="Google" id="ProtNLM"/>
    </source>
</evidence>
<accession>A0A3B0MUD1</accession>
<protein>
    <recommendedName>
        <fullName evidence="4">DUF1772 domain-containing protein</fullName>
    </recommendedName>
</protein>
<feature type="transmembrane region" description="Helical" evidence="1">
    <location>
        <begin position="142"/>
        <end position="168"/>
    </location>
</feature>
<evidence type="ECO:0000313" key="2">
    <source>
        <dbReference type="EMBL" id="SUZ33289.1"/>
    </source>
</evidence>
<proteinExistence type="predicted"/>
<name>A0A3B0MUD1_9RHOB</name>
<evidence type="ECO:0000313" key="3">
    <source>
        <dbReference type="Proteomes" id="UP000272908"/>
    </source>
</evidence>
<keyword evidence="1" id="KW-0472">Membrane</keyword>
<feature type="transmembrane region" description="Helical" evidence="1">
    <location>
        <begin position="30"/>
        <end position="49"/>
    </location>
</feature>
<gene>
    <name evidence="2" type="ORF">ROE7235_03058</name>
</gene>
<keyword evidence="3" id="KW-1185">Reference proteome</keyword>
<keyword evidence="1" id="KW-0812">Transmembrane</keyword>
<keyword evidence="1" id="KW-1133">Transmembrane helix</keyword>
<dbReference type="AlphaFoldDB" id="A0A3B0MUD1"/>
<feature type="transmembrane region" description="Helical" evidence="1">
    <location>
        <begin position="69"/>
        <end position="89"/>
    </location>
</feature>
<organism evidence="2 3">
    <name type="scientific">Roseinatronobacter ekhonensis</name>
    <dbReference type="NCBI Taxonomy" id="254356"/>
    <lineage>
        <taxon>Bacteria</taxon>
        <taxon>Pseudomonadati</taxon>
        <taxon>Pseudomonadota</taxon>
        <taxon>Alphaproteobacteria</taxon>
        <taxon>Rhodobacterales</taxon>
        <taxon>Paracoccaceae</taxon>
        <taxon>Roseinatronobacter</taxon>
    </lineage>
</organism>
<reference evidence="3" key="1">
    <citation type="submission" date="2018-08" db="EMBL/GenBank/DDBJ databases">
        <authorList>
            <person name="Rodrigo-Torres L."/>
            <person name="Arahal R. D."/>
            <person name="Lucena T."/>
        </authorList>
    </citation>
    <scope>NUCLEOTIDE SEQUENCE [LARGE SCALE GENOMIC DNA]</scope>
    <source>
        <strain evidence="3">CECT 7235</strain>
    </source>
</reference>
<dbReference type="Proteomes" id="UP000272908">
    <property type="component" value="Unassembled WGS sequence"/>
</dbReference>
<sequence>MAPIPLSLPSLEKETVTNETYRKTVNMTPIVASAAFAGGGLLILLSYGIRWLGTEPQDWRAGFWDEFVNFALTIIPLNMITLVGLVLSARLDWQDRPIRRTWMIAIWLYVANTVFTLGYFVPQNILLIWDSYTAEQASSIRATWLGLHGLRVIIAIAVPVVALLVVIGRAEAGSIAQRQAEQR</sequence>